<evidence type="ECO:0000256" key="1">
    <source>
        <dbReference type="SAM" id="SignalP"/>
    </source>
</evidence>
<keyword evidence="3" id="KW-1185">Reference proteome</keyword>
<sequence>MMRKTLRALLIMSTALFFISLAGCAGSSRLSTGGVEHSLFDYEKRLAMFLGEDDPLDEDQEPSIWGLDYAVFSSGVGMVPALKASVN</sequence>
<dbReference type="AlphaFoldDB" id="A0AAI8PA88"/>
<keyword evidence="1" id="KW-0732">Signal</keyword>
<evidence type="ECO:0000313" key="2">
    <source>
        <dbReference type="EMBL" id="AXO87150.1"/>
    </source>
</evidence>
<reference evidence="2 3" key="1">
    <citation type="submission" date="2018-08" db="EMBL/GenBank/DDBJ databases">
        <authorList>
            <person name="Lee Y."/>
            <person name="Kakembo D."/>
        </authorList>
    </citation>
    <scope>NUCLEOTIDE SEQUENCE [LARGE SCALE GENOMIC DNA]</scope>
    <source>
        <strain evidence="2 3">JBCS1880</strain>
    </source>
</reference>
<gene>
    <name evidence="2" type="ORF">DZC75_03685</name>
</gene>
<dbReference type="RefSeq" id="WP_116887605.1">
    <property type="nucleotide sequence ID" value="NZ_CP031641.1"/>
</dbReference>
<name>A0AAI8PA88_9PSED</name>
<dbReference type="Proteomes" id="UP000258127">
    <property type="component" value="Chromosome"/>
</dbReference>
<evidence type="ECO:0008006" key="4">
    <source>
        <dbReference type="Google" id="ProtNLM"/>
    </source>
</evidence>
<proteinExistence type="predicted"/>
<dbReference type="EMBL" id="CP031641">
    <property type="protein sequence ID" value="AXO87150.1"/>
    <property type="molecule type" value="Genomic_DNA"/>
</dbReference>
<feature type="chain" id="PRO_5042476632" description="Lipoprotein" evidence="1">
    <location>
        <begin position="26"/>
        <end position="87"/>
    </location>
</feature>
<accession>A0AAI8PA88</accession>
<dbReference type="PROSITE" id="PS51257">
    <property type="entry name" value="PROKAR_LIPOPROTEIN"/>
    <property type="match status" value="1"/>
</dbReference>
<organism evidence="2 3">
    <name type="scientific">Pseudomonas parafulva</name>
    <dbReference type="NCBI Taxonomy" id="157782"/>
    <lineage>
        <taxon>Bacteria</taxon>
        <taxon>Pseudomonadati</taxon>
        <taxon>Pseudomonadota</taxon>
        <taxon>Gammaproteobacteria</taxon>
        <taxon>Pseudomonadales</taxon>
        <taxon>Pseudomonadaceae</taxon>
        <taxon>Pseudomonas</taxon>
    </lineage>
</organism>
<evidence type="ECO:0000313" key="3">
    <source>
        <dbReference type="Proteomes" id="UP000258127"/>
    </source>
</evidence>
<feature type="signal peptide" evidence="1">
    <location>
        <begin position="1"/>
        <end position="25"/>
    </location>
</feature>
<protein>
    <recommendedName>
        <fullName evidence="4">Lipoprotein</fullName>
    </recommendedName>
</protein>